<evidence type="ECO:0000313" key="1">
    <source>
        <dbReference type="EMBL" id="TCD61050.1"/>
    </source>
</evidence>
<dbReference type="AlphaFoldDB" id="A0A4R0R218"/>
<name>A0A4R0R218_9APHY</name>
<proteinExistence type="predicted"/>
<dbReference type="Proteomes" id="UP000292702">
    <property type="component" value="Unassembled WGS sequence"/>
</dbReference>
<reference evidence="1 2" key="1">
    <citation type="submission" date="2018-11" db="EMBL/GenBank/DDBJ databases">
        <title>Genome assembly of Steccherinum ochraceum LE-BIN_3174, the white-rot fungus of the Steccherinaceae family (The Residual Polyporoid clade, Polyporales, Basidiomycota).</title>
        <authorList>
            <person name="Fedorova T.V."/>
            <person name="Glazunova O.A."/>
            <person name="Landesman E.O."/>
            <person name="Moiseenko K.V."/>
            <person name="Psurtseva N.V."/>
            <person name="Savinova O.S."/>
            <person name="Shakhova N.V."/>
            <person name="Tyazhelova T.V."/>
            <person name="Vasina D.V."/>
        </authorList>
    </citation>
    <scope>NUCLEOTIDE SEQUENCE [LARGE SCALE GENOMIC DNA]</scope>
    <source>
        <strain evidence="1 2">LE-BIN_3174</strain>
    </source>
</reference>
<sequence length="151" mass="16288">MAPSVISSRIRAVIFPRSVSRWRMLSPKAAKFTITLRGEYAQSARLLLSGLKISYSENVTVTLCKQYTGCTDASRASQVAGPIVSLGGVVDLTSTNGWISATAALDLNEIVVIVPAIYSPDQLALSRYTAHDHYALMFGYPTSRGFGVLSQ</sequence>
<keyword evidence="2" id="KW-1185">Reference proteome</keyword>
<dbReference type="EMBL" id="RWJN01000511">
    <property type="protein sequence ID" value="TCD61050.1"/>
    <property type="molecule type" value="Genomic_DNA"/>
</dbReference>
<protein>
    <submittedName>
        <fullName evidence="1">Uncharacterized protein</fullName>
    </submittedName>
</protein>
<organism evidence="1 2">
    <name type="scientific">Steccherinum ochraceum</name>
    <dbReference type="NCBI Taxonomy" id="92696"/>
    <lineage>
        <taxon>Eukaryota</taxon>
        <taxon>Fungi</taxon>
        <taxon>Dikarya</taxon>
        <taxon>Basidiomycota</taxon>
        <taxon>Agaricomycotina</taxon>
        <taxon>Agaricomycetes</taxon>
        <taxon>Polyporales</taxon>
        <taxon>Steccherinaceae</taxon>
        <taxon>Steccherinum</taxon>
    </lineage>
</organism>
<accession>A0A4R0R218</accession>
<evidence type="ECO:0000313" key="2">
    <source>
        <dbReference type="Proteomes" id="UP000292702"/>
    </source>
</evidence>
<gene>
    <name evidence="1" type="ORF">EIP91_009123</name>
</gene>
<comment type="caution">
    <text evidence="1">The sequence shown here is derived from an EMBL/GenBank/DDBJ whole genome shotgun (WGS) entry which is preliminary data.</text>
</comment>